<dbReference type="GO" id="GO:0004016">
    <property type="term" value="F:adenylate cyclase activity"/>
    <property type="evidence" value="ECO:0007669"/>
    <property type="project" value="UniProtKB-ARBA"/>
</dbReference>
<dbReference type="InterPro" id="IPR041664">
    <property type="entry name" value="AAA_16"/>
</dbReference>
<dbReference type="PANTHER" id="PTHR16305">
    <property type="entry name" value="TESTICULAR SOLUBLE ADENYLYL CYCLASE"/>
    <property type="match status" value="1"/>
</dbReference>
<evidence type="ECO:0000313" key="5">
    <source>
        <dbReference type="Proteomes" id="UP000187012"/>
    </source>
</evidence>
<dbReference type="GO" id="GO:0005737">
    <property type="term" value="C:cytoplasm"/>
    <property type="evidence" value="ECO:0007669"/>
    <property type="project" value="TreeGrafter"/>
</dbReference>
<dbReference type="InterPro" id="IPR011990">
    <property type="entry name" value="TPR-like_helical_dom_sf"/>
</dbReference>
<dbReference type="InterPro" id="IPR019734">
    <property type="entry name" value="TPR_rpt"/>
</dbReference>
<organism evidence="4 5">
    <name type="scientific">Paraburkholderia ribeironis</name>
    <dbReference type="NCBI Taxonomy" id="1247936"/>
    <lineage>
        <taxon>Bacteria</taxon>
        <taxon>Pseudomonadati</taxon>
        <taxon>Pseudomonadota</taxon>
        <taxon>Betaproteobacteria</taxon>
        <taxon>Burkholderiales</taxon>
        <taxon>Burkholderiaceae</taxon>
        <taxon>Paraburkholderia</taxon>
    </lineage>
</organism>
<dbReference type="SUPFAM" id="SSF48452">
    <property type="entry name" value="TPR-like"/>
    <property type="match status" value="2"/>
</dbReference>
<proteinExistence type="predicted"/>
<dbReference type="SMART" id="SM00028">
    <property type="entry name" value="TPR"/>
    <property type="match status" value="4"/>
</dbReference>
<evidence type="ECO:0000313" key="4">
    <source>
        <dbReference type="EMBL" id="SIT46748.1"/>
    </source>
</evidence>
<keyword evidence="5" id="KW-1185">Reference proteome</keyword>
<dbReference type="InterPro" id="IPR011717">
    <property type="entry name" value="TPR-4"/>
</dbReference>
<dbReference type="GO" id="GO:0005524">
    <property type="term" value="F:ATP binding"/>
    <property type="evidence" value="ECO:0007669"/>
    <property type="project" value="UniProtKB-KW"/>
</dbReference>
<dbReference type="Gene3D" id="1.25.40.10">
    <property type="entry name" value="Tetratricopeptide repeat domain"/>
    <property type="match status" value="2"/>
</dbReference>
<dbReference type="Gene3D" id="3.40.50.300">
    <property type="entry name" value="P-loop containing nucleotide triphosphate hydrolases"/>
    <property type="match status" value="1"/>
</dbReference>
<keyword evidence="1" id="KW-0547">Nucleotide-binding</keyword>
<dbReference type="CDD" id="cd07302">
    <property type="entry name" value="CHD"/>
    <property type="match status" value="1"/>
</dbReference>
<dbReference type="Pfam" id="PF07721">
    <property type="entry name" value="TPR_4"/>
    <property type="match status" value="1"/>
</dbReference>
<dbReference type="STRING" id="1247936.BN2475_690037"/>
<feature type="domain" description="Guanylate cyclase" evidence="3">
    <location>
        <begin position="103"/>
        <end position="236"/>
    </location>
</feature>
<sequence length="1151" mass="126855">MRCTNCGFENLTGARFCEACWATLARMCPRCGHEVGPAARFCSECGTPLTEAPATPFPAHPQSVSEAPAPVHYTPHHLAERIRAEHAAMEARGETAGERKTVTALFADMAGSTALIHDLDPEVAHRLIKPVVALMMEAVHYYEGYVAKSLGDGILALFGAPIAHEDHPQRALFAALRMQQAMRRHGDRVRLEEGIPLQIRVGVHTGEVVVRSIRTDDLHTDYDPVGHTIHIASRIEGIATPTSILASESTHKLAEGYFEFKALGATQLKGIPEPLSVYEVLGSGALRTRLQLAAHRGLARFVGRESELEHLNQALEAIRAGHGQVVDVVGEAGVGKSRLFHEFKERSRRGCLVLETFSVSHGKAFANLPLIELLKNYFQIAAQDDERRCREKVIGKALTLERSFEDLVPYVLYLLGICESGSALAQMDPQIRRDRTFDAIMQLLARESRNQPIDLLFEDLQWLDRETEAFLVYLIGHVPGTRILLLLNYRPEYQPAWERSDHCSQLRLEPLGPAEAQGLLTALLGDDPTLVPLKQLILEKTEGNPFFMEEVVQTLAEEKSLLGDAGRYRIEQTPATLHIPTTVQGVLAARIDRLPIVEKELLQTLAVIGQEFPFSLIQRICGDQAAQDDDLRRLLAHLEAAGFIYERPAFPEVDYSFKHALTQEVAGYSLLTERRSALHERTAQAIEALFPTRIADYCSELAHHYSLSGNIPKAVEYLHRAAQQALRHAAHPDAMHHLGAALALLKRLPDTPARAQRELTLLLSLGPALMAVRGYGAPEVAATYTRALALCEQTGDTSQRFAAQLGLRIYHVVRAEHATAYELCKQMLGTARRAKDPGLLMEAHGALGSCFFLQGDFGAARSHQEQALAIYDPEQHQAHVFAHGVDPGIRALNYLVLTLWFQGYPDQARKRSLEALALAQKLAYGPSMAFSLAYAAQLHQLRRESSLAREHAEAVITLSTEHGLPYWLAWGTLLRGWAMSEQGSTEEGIDQMRRGLAAHRAAGGEDQRPYFLALLAGSCWRAGDREAGLETLEEAMAIVDKSGEHCYEAELYRLEGSMLAGGSNDVDGVPARGDEAADCFHKAIALARRQGARSLELRAVSGLARLWQRQGKTADARQALSEVYGRFTEGFDTADLQDAKALLDALALSDG</sequence>
<dbReference type="Pfam" id="PF13191">
    <property type="entry name" value="AAA_16"/>
    <property type="match status" value="1"/>
</dbReference>
<dbReference type="SUPFAM" id="SSF52540">
    <property type="entry name" value="P-loop containing nucleoside triphosphate hydrolases"/>
    <property type="match status" value="1"/>
</dbReference>
<gene>
    <name evidence="4" type="ORF">BN2475_690037</name>
</gene>
<dbReference type="SUPFAM" id="SSF55073">
    <property type="entry name" value="Nucleotide cyclase"/>
    <property type="match status" value="1"/>
</dbReference>
<dbReference type="Pfam" id="PF00211">
    <property type="entry name" value="Guanylate_cyc"/>
    <property type="match status" value="1"/>
</dbReference>
<dbReference type="Gene3D" id="3.30.70.1230">
    <property type="entry name" value="Nucleotide cyclase"/>
    <property type="match status" value="1"/>
</dbReference>
<dbReference type="GO" id="GO:0042802">
    <property type="term" value="F:identical protein binding"/>
    <property type="evidence" value="ECO:0007669"/>
    <property type="project" value="InterPro"/>
</dbReference>
<dbReference type="EMBL" id="CYGX02000069">
    <property type="protein sequence ID" value="SIT46748.1"/>
    <property type="molecule type" value="Genomic_DNA"/>
</dbReference>
<evidence type="ECO:0000259" key="3">
    <source>
        <dbReference type="PROSITE" id="PS50125"/>
    </source>
</evidence>
<dbReference type="AlphaFoldDB" id="A0A1N7SHH2"/>
<dbReference type="Proteomes" id="UP000187012">
    <property type="component" value="Unassembled WGS sequence"/>
</dbReference>
<dbReference type="InterPro" id="IPR027417">
    <property type="entry name" value="P-loop_NTPase"/>
</dbReference>
<dbReference type="InterPro" id="IPR025874">
    <property type="entry name" value="DZR"/>
</dbReference>
<dbReference type="InterPro" id="IPR001054">
    <property type="entry name" value="A/G_cyclase"/>
</dbReference>
<dbReference type="RefSeq" id="WP_094782471.1">
    <property type="nucleotide sequence ID" value="NZ_CYGX02000069.1"/>
</dbReference>
<accession>A0A1N7SHH2</accession>
<evidence type="ECO:0000256" key="1">
    <source>
        <dbReference type="ARBA" id="ARBA00022741"/>
    </source>
</evidence>
<dbReference type="GO" id="GO:0009190">
    <property type="term" value="P:cyclic nucleotide biosynthetic process"/>
    <property type="evidence" value="ECO:0007669"/>
    <property type="project" value="InterPro"/>
</dbReference>
<dbReference type="OrthoDB" id="9758570at2"/>
<keyword evidence="2" id="KW-0067">ATP-binding</keyword>
<name>A0A1N7SHH2_9BURK</name>
<dbReference type="InterPro" id="IPR029787">
    <property type="entry name" value="Nucleotide_cyclase"/>
</dbReference>
<reference evidence="4 5" key="1">
    <citation type="submission" date="2016-12" db="EMBL/GenBank/DDBJ databases">
        <authorList>
            <person name="Song W.-J."/>
            <person name="Kurnit D.M."/>
        </authorList>
    </citation>
    <scope>NUCLEOTIDE SEQUENCE [LARGE SCALE GENOMIC DNA]</scope>
    <source>
        <strain evidence="4 5">STM7296</strain>
    </source>
</reference>
<dbReference type="SMART" id="SM00044">
    <property type="entry name" value="CYCc"/>
    <property type="match status" value="1"/>
</dbReference>
<dbReference type="PROSITE" id="PS50125">
    <property type="entry name" value="GUANYLATE_CYCLASE_2"/>
    <property type="match status" value="1"/>
</dbReference>
<dbReference type="GO" id="GO:0035556">
    <property type="term" value="P:intracellular signal transduction"/>
    <property type="evidence" value="ECO:0007669"/>
    <property type="project" value="InterPro"/>
</dbReference>
<evidence type="ECO:0000256" key="2">
    <source>
        <dbReference type="ARBA" id="ARBA00022840"/>
    </source>
</evidence>
<dbReference type="Pfam" id="PF12773">
    <property type="entry name" value="DZR"/>
    <property type="match status" value="1"/>
</dbReference>
<protein>
    <submittedName>
        <fullName evidence="4">Adenylate/guanylate cyclase with TPR repeats</fullName>
    </submittedName>
</protein>
<dbReference type="PANTHER" id="PTHR16305:SF28">
    <property type="entry name" value="GUANYLATE CYCLASE DOMAIN-CONTAINING PROTEIN"/>
    <property type="match status" value="1"/>
</dbReference>